<dbReference type="Gene3D" id="3.40.50.12780">
    <property type="entry name" value="N-terminal domain of ligase-like"/>
    <property type="match status" value="1"/>
</dbReference>
<dbReference type="PANTHER" id="PTHR36932:SF1">
    <property type="entry name" value="CAPSULAR POLYSACCHARIDE BIOSYNTHESIS PROTEIN"/>
    <property type="match status" value="1"/>
</dbReference>
<dbReference type="InterPro" id="IPR053158">
    <property type="entry name" value="CapK_Type1_Caps_Biosynth"/>
</dbReference>
<dbReference type="SUPFAM" id="SSF56801">
    <property type="entry name" value="Acetyl-CoA synthetase-like"/>
    <property type="match status" value="1"/>
</dbReference>
<dbReference type="EMBL" id="JAVXZY010000001">
    <property type="protein sequence ID" value="MDT8997939.1"/>
    <property type="molecule type" value="Genomic_DNA"/>
</dbReference>
<accession>A0ABU3P5T1</accession>
<comment type="caution">
    <text evidence="1">The sequence shown here is derived from an EMBL/GenBank/DDBJ whole genome shotgun (WGS) entry which is preliminary data.</text>
</comment>
<dbReference type="Proteomes" id="UP001246372">
    <property type="component" value="Unassembled WGS sequence"/>
</dbReference>
<evidence type="ECO:0000313" key="1">
    <source>
        <dbReference type="EMBL" id="MDT8997939.1"/>
    </source>
</evidence>
<sequence>MSRLYTQLVSKIIFPLQERLKKHDTVRARRSLERSQWLSPEQIAAQQLAELKTFLIDIGLHVPYYREAFARIGFKPESLQSLADLAQLPTLTKPLIRDHAEALKHEHAGPLGRSSTGGSSGTPLQFFISLERVSHDVAAKWRATRWWDVDIGDREVVVWASPIELHAQDRVRLFRDALMRSTLLNAFAMNEKNLDHYVQRLREIRPAMVFGYPYSIALISAHAKKRGVRLDDLGVKVVFVTSEYLHDHQRELISEVFGCKVANGYGGRDAGFIAHECPEGGMHITAEDIVVELLGEDGQPVADGQPGEVTVTHLRTRDYPFLRYRTGDVAVRDTRRCACGRGLPLLREIQGRTNDFLRATDGTMLPCGAFTYLMRETEGITNYKIIQETQLLTRLEVVRPGGLDQATRQKLIDGLKFRLGREVEIQVELLDEIPAQGNGKYRYVVSKLQ</sequence>
<keyword evidence="2" id="KW-1185">Reference proteome</keyword>
<keyword evidence="1" id="KW-0436">Ligase</keyword>
<protein>
    <submittedName>
        <fullName evidence="1">Phenylacetate--CoA ligase family protein</fullName>
    </submittedName>
</protein>
<organism evidence="1 2">
    <name type="scientific">Roseateles aquae</name>
    <dbReference type="NCBI Taxonomy" id="3077235"/>
    <lineage>
        <taxon>Bacteria</taxon>
        <taxon>Pseudomonadati</taxon>
        <taxon>Pseudomonadota</taxon>
        <taxon>Betaproteobacteria</taxon>
        <taxon>Burkholderiales</taxon>
        <taxon>Sphaerotilaceae</taxon>
        <taxon>Roseateles</taxon>
    </lineage>
</organism>
<dbReference type="GO" id="GO:0016874">
    <property type="term" value="F:ligase activity"/>
    <property type="evidence" value="ECO:0007669"/>
    <property type="project" value="UniProtKB-KW"/>
</dbReference>
<evidence type="ECO:0000313" key="2">
    <source>
        <dbReference type="Proteomes" id="UP001246372"/>
    </source>
</evidence>
<dbReference type="InterPro" id="IPR042099">
    <property type="entry name" value="ANL_N_sf"/>
</dbReference>
<gene>
    <name evidence="1" type="ORF">RQP53_01475</name>
</gene>
<name>A0ABU3P5T1_9BURK</name>
<dbReference type="RefSeq" id="WP_315648197.1">
    <property type="nucleotide sequence ID" value="NZ_JAVXZY010000001.1"/>
</dbReference>
<proteinExistence type="predicted"/>
<dbReference type="PANTHER" id="PTHR36932">
    <property type="entry name" value="CAPSULAR POLYSACCHARIDE BIOSYNTHESIS PROTEIN"/>
    <property type="match status" value="1"/>
</dbReference>
<reference evidence="1" key="1">
    <citation type="submission" date="2023-09" db="EMBL/GenBank/DDBJ databases">
        <title>Paucibacter sp. APW11 Genome sequencing and assembly.</title>
        <authorList>
            <person name="Kim I."/>
        </authorList>
    </citation>
    <scope>NUCLEOTIDE SEQUENCE</scope>
    <source>
        <strain evidence="1">APW11</strain>
    </source>
</reference>